<feature type="domain" description="Histidine kinase" evidence="14">
    <location>
        <begin position="433"/>
        <end position="651"/>
    </location>
</feature>
<dbReference type="InterPro" id="IPR011623">
    <property type="entry name" value="7TMR_DISM_rcpt_extracell_dom1"/>
</dbReference>
<dbReference type="InterPro" id="IPR010559">
    <property type="entry name" value="Sig_transdc_His_kin_internal"/>
</dbReference>
<keyword evidence="10" id="KW-0902">Two-component regulatory system</keyword>
<keyword evidence="4" id="KW-1003">Cell membrane</keyword>
<evidence type="ECO:0000256" key="9">
    <source>
        <dbReference type="ARBA" id="ARBA00022840"/>
    </source>
</evidence>
<dbReference type="PROSITE" id="PS50110">
    <property type="entry name" value="RESPONSE_REGULATORY"/>
    <property type="match status" value="1"/>
</dbReference>
<evidence type="ECO:0000256" key="3">
    <source>
        <dbReference type="ARBA" id="ARBA00012438"/>
    </source>
</evidence>
<dbReference type="Proteomes" id="UP000245202">
    <property type="component" value="Unassembled WGS sequence"/>
</dbReference>
<feature type="transmembrane region" description="Helical" evidence="13">
    <location>
        <begin position="265"/>
        <end position="285"/>
    </location>
</feature>
<dbReference type="Pfam" id="PF00072">
    <property type="entry name" value="Response_reg"/>
    <property type="match status" value="1"/>
</dbReference>
<keyword evidence="5 12" id="KW-0597">Phosphoprotein</keyword>
<comment type="catalytic activity">
    <reaction evidence="1">
        <text>ATP + protein L-histidine = ADP + protein N-phospho-L-histidine.</text>
        <dbReference type="EC" id="2.7.13.3"/>
    </reaction>
</comment>
<dbReference type="FunFam" id="3.30.565.10:FF:000023">
    <property type="entry name" value="PAS domain-containing sensor histidine kinase"/>
    <property type="match status" value="1"/>
</dbReference>
<dbReference type="Gene3D" id="3.40.50.2300">
    <property type="match status" value="1"/>
</dbReference>
<evidence type="ECO:0000256" key="10">
    <source>
        <dbReference type="ARBA" id="ARBA00023012"/>
    </source>
</evidence>
<feature type="transmembrane region" description="Helical" evidence="13">
    <location>
        <begin position="198"/>
        <end position="215"/>
    </location>
</feature>
<evidence type="ECO:0000256" key="7">
    <source>
        <dbReference type="ARBA" id="ARBA00022741"/>
    </source>
</evidence>
<dbReference type="Pfam" id="PF00512">
    <property type="entry name" value="HisKA"/>
    <property type="match status" value="1"/>
</dbReference>
<protein>
    <recommendedName>
        <fullName evidence="3">histidine kinase</fullName>
        <ecNumber evidence="3">2.7.13.3</ecNumber>
    </recommendedName>
</protein>
<keyword evidence="9" id="KW-0067">ATP-binding</keyword>
<dbReference type="SMART" id="SM00448">
    <property type="entry name" value="REC"/>
    <property type="match status" value="1"/>
</dbReference>
<dbReference type="GO" id="GO:0005886">
    <property type="term" value="C:plasma membrane"/>
    <property type="evidence" value="ECO:0007669"/>
    <property type="project" value="UniProtKB-SubCell"/>
</dbReference>
<evidence type="ECO:0000313" key="16">
    <source>
        <dbReference type="EMBL" id="GBG07157.1"/>
    </source>
</evidence>
<evidence type="ECO:0000256" key="8">
    <source>
        <dbReference type="ARBA" id="ARBA00022777"/>
    </source>
</evidence>
<dbReference type="AlphaFoldDB" id="A0A2R5EKT4"/>
<accession>A0A2R5EKT4</accession>
<evidence type="ECO:0000256" key="1">
    <source>
        <dbReference type="ARBA" id="ARBA00000085"/>
    </source>
</evidence>
<feature type="transmembrane region" description="Helical" evidence="13">
    <location>
        <begin position="324"/>
        <end position="346"/>
    </location>
</feature>
<comment type="subcellular location">
    <subcellularLocation>
        <location evidence="2">Cell membrane</location>
    </subcellularLocation>
</comment>
<dbReference type="InterPro" id="IPR008979">
    <property type="entry name" value="Galactose-bd-like_sf"/>
</dbReference>
<feature type="transmembrane region" description="Helical" evidence="13">
    <location>
        <begin position="358"/>
        <end position="379"/>
    </location>
</feature>
<dbReference type="EC" id="2.7.13.3" evidence="3"/>
<evidence type="ECO:0000256" key="11">
    <source>
        <dbReference type="ARBA" id="ARBA00023136"/>
    </source>
</evidence>
<dbReference type="Gene3D" id="3.30.565.10">
    <property type="entry name" value="Histidine kinase-like ATPase, C-terminal domain"/>
    <property type="match status" value="2"/>
</dbReference>
<dbReference type="PROSITE" id="PS50109">
    <property type="entry name" value="HIS_KIN"/>
    <property type="match status" value="1"/>
</dbReference>
<dbReference type="Gene3D" id="2.60.120.260">
    <property type="entry name" value="Galactose-binding domain-like"/>
    <property type="match status" value="1"/>
</dbReference>
<sequence>MAGVLLTTYFLLRSLHVFDTGSFQAENGVLSLQQWDPQDKRIIPLDGEWDFYPNELIVPKPGEDVFETYQGIHRPISVPGAWDGYIAEKATPFGTGTYRLLIHVPEDDRYGVKLNTIRNANKVYINGEELGSAGAPSKSTLDYRFDFKKYVVLEQSSNKQLELVIQVANHDYAVGGIVSSLDFGLADQILALQGREKFIEAFLIAGYLLFSFIYFTSYLQHKRKFRYELFFSLFCLAQAVHISTINERWIYLLFPELGPLVQINIQAVALTLFVLFFLQFVYHFFNMIASKKVVTALSWLLGIQALAVTVFFAATTLLDYVPFSVIQFIVSLTTAIGFVYILIMLIKAYKQKTDESHYVLTVVFTFAAYGCLLVAVLLFEVNIETPTLLLFLIMVVSLALLMSHRSQQAFKRVEELSSELLVFDRMKDEFLVKTSHELGTPLHGIINLSRSLMEGVEGPLKKQQQESVILINSVGRRLAGLVEDLSFVSRIKHGEVSIVSRPIQIRVVEEVLDEIAYVMQPAKQVQIINKIPNDMPLVYMEEQKLKQIFFNLIYNAIKFTKQGTITISAWVNEEHMHISVQDTGLGIAKENLEHIFTTFYQVESTRLRESEGLGLGLSITKQIVEAAGGHIEATSELGQGSCFTFTIPLATEEQLLEYSDNDTDRDEQAMTARLNMQDLQQPQPIPQTRVNGSKPYTILVVDDELANLKVLINWLHSLDYSVIAVGSGQEALDIIETDKVDLLLLDLMMPQMTGYEVCKTIRQKQDWVELPVIMLTAAGQLSDFVVSFQLGANDYLQKPVNLAELEVRIESLLLMKKSAHEAVENELRSFYAQITPHFLYNTINSIISLSYFDQEKTRLALDHLATYFRAKLDYQKQRSLIPLKEELELVEAYLAIEQIRFDDRLNIEYDIDETINIDIPAMTLQPLVENAVHHGISNNKAGGTLRLAIEREQFERGQHRIKITIADNGAGIPHEKQQELMHGKSERLGFMNPFRKLSLIKGASFDMHSEEGKGTTIIIRMMEAR</sequence>
<dbReference type="InterPro" id="IPR036890">
    <property type="entry name" value="HATPase_C_sf"/>
</dbReference>
<dbReference type="CDD" id="cd00082">
    <property type="entry name" value="HisKA"/>
    <property type="match status" value="1"/>
</dbReference>
<keyword evidence="17" id="KW-1185">Reference proteome</keyword>
<keyword evidence="6" id="KW-0808">Transferase</keyword>
<dbReference type="SUPFAM" id="SSF55874">
    <property type="entry name" value="ATPase domain of HSP90 chaperone/DNA topoisomerase II/histidine kinase"/>
    <property type="match status" value="2"/>
</dbReference>
<evidence type="ECO:0000256" key="6">
    <source>
        <dbReference type="ARBA" id="ARBA00022679"/>
    </source>
</evidence>
<dbReference type="InterPro" id="IPR001789">
    <property type="entry name" value="Sig_transdc_resp-reg_receiver"/>
</dbReference>
<comment type="caution">
    <text evidence="16">The sequence shown here is derived from an EMBL/GenBank/DDBJ whole genome shotgun (WGS) entry which is preliminary data.</text>
</comment>
<dbReference type="InterPro" id="IPR005467">
    <property type="entry name" value="His_kinase_dom"/>
</dbReference>
<dbReference type="Pfam" id="PF02518">
    <property type="entry name" value="HATPase_c"/>
    <property type="match status" value="2"/>
</dbReference>
<evidence type="ECO:0000313" key="17">
    <source>
        <dbReference type="Proteomes" id="UP000245202"/>
    </source>
</evidence>
<feature type="domain" description="Response regulatory" evidence="15">
    <location>
        <begin position="697"/>
        <end position="813"/>
    </location>
</feature>
<feature type="transmembrane region" description="Helical" evidence="13">
    <location>
        <begin position="227"/>
        <end position="245"/>
    </location>
</feature>
<dbReference type="Pfam" id="PF06580">
    <property type="entry name" value="His_kinase"/>
    <property type="match status" value="1"/>
</dbReference>
<dbReference type="PANTHER" id="PTHR43547:SF2">
    <property type="entry name" value="HYBRID SIGNAL TRANSDUCTION HISTIDINE KINASE C"/>
    <property type="match status" value="1"/>
</dbReference>
<keyword evidence="13" id="KW-1133">Transmembrane helix</keyword>
<name>A0A2R5EKT4_9BACL</name>
<evidence type="ECO:0000259" key="14">
    <source>
        <dbReference type="PROSITE" id="PS50109"/>
    </source>
</evidence>
<evidence type="ECO:0000256" key="12">
    <source>
        <dbReference type="PROSITE-ProRule" id="PRU00169"/>
    </source>
</evidence>
<dbReference type="PRINTS" id="PR00344">
    <property type="entry name" value="BCTRLSENSOR"/>
</dbReference>
<dbReference type="CDD" id="cd16922">
    <property type="entry name" value="HATPase_EvgS-ArcB-TorS-like"/>
    <property type="match status" value="1"/>
</dbReference>
<dbReference type="InterPro" id="IPR036097">
    <property type="entry name" value="HisK_dim/P_sf"/>
</dbReference>
<feature type="modified residue" description="4-aspartylphosphate" evidence="12">
    <location>
        <position position="746"/>
    </location>
</feature>
<dbReference type="InterPro" id="IPR003594">
    <property type="entry name" value="HATPase_dom"/>
</dbReference>
<evidence type="ECO:0000259" key="15">
    <source>
        <dbReference type="PROSITE" id="PS50110"/>
    </source>
</evidence>
<dbReference type="InterPro" id="IPR003661">
    <property type="entry name" value="HisK_dim/P_dom"/>
</dbReference>
<dbReference type="GO" id="GO:0005524">
    <property type="term" value="F:ATP binding"/>
    <property type="evidence" value="ECO:0007669"/>
    <property type="project" value="UniProtKB-KW"/>
</dbReference>
<dbReference type="SUPFAM" id="SSF47384">
    <property type="entry name" value="Homodimeric domain of signal transducing histidine kinase"/>
    <property type="match status" value="1"/>
</dbReference>
<feature type="transmembrane region" description="Helical" evidence="13">
    <location>
        <begin position="297"/>
        <end position="318"/>
    </location>
</feature>
<evidence type="ECO:0000256" key="2">
    <source>
        <dbReference type="ARBA" id="ARBA00004236"/>
    </source>
</evidence>
<dbReference type="InterPro" id="IPR011006">
    <property type="entry name" value="CheY-like_superfamily"/>
</dbReference>
<feature type="transmembrane region" description="Helical" evidence="13">
    <location>
        <begin position="385"/>
        <end position="402"/>
    </location>
</feature>
<dbReference type="SMART" id="SM00387">
    <property type="entry name" value="HATPase_c"/>
    <property type="match status" value="2"/>
</dbReference>
<reference evidence="16 17" key="1">
    <citation type="submission" date="2017-08" db="EMBL/GenBank/DDBJ databases">
        <title>Substantial Increase in Enzyme Production by Combined Drug-Resistance Mutations in Paenibacillus agaridevorans.</title>
        <authorList>
            <person name="Tanaka Y."/>
            <person name="Funane K."/>
            <person name="Hosaka T."/>
            <person name="Shiwa Y."/>
            <person name="Fujita N."/>
            <person name="Miyazaki T."/>
            <person name="Yoshikawa H."/>
            <person name="Murakami K."/>
            <person name="Kasahara K."/>
            <person name="Inaoka T."/>
            <person name="Hiraga Y."/>
            <person name="Ochi K."/>
        </authorList>
    </citation>
    <scope>NUCLEOTIDE SEQUENCE [LARGE SCALE GENOMIC DNA]</scope>
    <source>
        <strain evidence="16 17">T-3040</strain>
    </source>
</reference>
<evidence type="ECO:0000256" key="5">
    <source>
        <dbReference type="ARBA" id="ARBA00022553"/>
    </source>
</evidence>
<dbReference type="PANTHER" id="PTHR43547">
    <property type="entry name" value="TWO-COMPONENT HISTIDINE KINASE"/>
    <property type="match status" value="1"/>
</dbReference>
<evidence type="ECO:0000256" key="4">
    <source>
        <dbReference type="ARBA" id="ARBA00022475"/>
    </source>
</evidence>
<evidence type="ECO:0000256" key="13">
    <source>
        <dbReference type="SAM" id="Phobius"/>
    </source>
</evidence>
<dbReference type="GO" id="GO:0000155">
    <property type="term" value="F:phosphorelay sensor kinase activity"/>
    <property type="evidence" value="ECO:0007669"/>
    <property type="project" value="InterPro"/>
</dbReference>
<dbReference type="InterPro" id="IPR004358">
    <property type="entry name" value="Sig_transdc_His_kin-like_C"/>
</dbReference>
<dbReference type="SUPFAM" id="SSF52172">
    <property type="entry name" value="CheY-like"/>
    <property type="match status" value="1"/>
</dbReference>
<keyword evidence="13" id="KW-0812">Transmembrane</keyword>
<dbReference type="EMBL" id="BDQX01000078">
    <property type="protein sequence ID" value="GBG07157.1"/>
    <property type="molecule type" value="Genomic_DNA"/>
</dbReference>
<organism evidence="16 17">
    <name type="scientific">Paenibacillus agaridevorans</name>
    <dbReference type="NCBI Taxonomy" id="171404"/>
    <lineage>
        <taxon>Bacteria</taxon>
        <taxon>Bacillati</taxon>
        <taxon>Bacillota</taxon>
        <taxon>Bacilli</taxon>
        <taxon>Bacillales</taxon>
        <taxon>Paenibacillaceae</taxon>
        <taxon>Paenibacillus</taxon>
    </lineage>
</organism>
<keyword evidence="7" id="KW-0547">Nucleotide-binding</keyword>
<dbReference type="SMART" id="SM00388">
    <property type="entry name" value="HisKA"/>
    <property type="match status" value="1"/>
</dbReference>
<keyword evidence="11 13" id="KW-0472">Membrane</keyword>
<gene>
    <name evidence="16" type="ORF">PAT3040_01705</name>
</gene>
<keyword evidence="8 16" id="KW-0418">Kinase</keyword>
<dbReference type="Gene3D" id="1.10.287.130">
    <property type="match status" value="1"/>
</dbReference>
<dbReference type="SUPFAM" id="SSF49785">
    <property type="entry name" value="Galactose-binding domain-like"/>
    <property type="match status" value="1"/>
</dbReference>
<proteinExistence type="predicted"/>
<dbReference type="Pfam" id="PF07695">
    <property type="entry name" value="7TMR-DISM_7TM"/>
    <property type="match status" value="1"/>
</dbReference>